<feature type="domain" description="AB hydrolase-1" evidence="10">
    <location>
        <begin position="31"/>
        <end position="253"/>
    </location>
</feature>
<dbReference type="GO" id="GO:0010340">
    <property type="term" value="F:carboxyl-O-methyltransferase activity"/>
    <property type="evidence" value="ECO:0007669"/>
    <property type="project" value="UniProtKB-UniRule"/>
</dbReference>
<name>A0A939DH00_9GAMM</name>
<evidence type="ECO:0000256" key="4">
    <source>
        <dbReference type="ARBA" id="ARBA00022603"/>
    </source>
</evidence>
<comment type="caution">
    <text evidence="12">The sequence shown here is derived from an EMBL/GenBank/DDBJ whole genome shotgun (WGS) entry which is preliminary data.</text>
</comment>
<dbReference type="NCBIfam" id="TIGR02072">
    <property type="entry name" value="BioC"/>
    <property type="match status" value="1"/>
</dbReference>
<keyword evidence="7 9" id="KW-0093">Biotin biosynthesis</keyword>
<comment type="similarity">
    <text evidence="9">Belongs to the methyltransferase superfamily.</text>
</comment>
<dbReference type="GO" id="GO:0102130">
    <property type="term" value="F:malonyl-CoA methyltransferase activity"/>
    <property type="evidence" value="ECO:0007669"/>
    <property type="project" value="UniProtKB-EC"/>
</dbReference>
<keyword evidence="6 9" id="KW-0949">S-adenosyl-L-methionine</keyword>
<dbReference type="InterPro" id="IPR029063">
    <property type="entry name" value="SAM-dependent_MTases_sf"/>
</dbReference>
<dbReference type="PANTHER" id="PTHR13090">
    <property type="entry name" value="ARGININE-HYDROXYLASE NDUFAF5, MITOCHONDRIAL"/>
    <property type="match status" value="1"/>
</dbReference>
<comment type="function">
    <text evidence="8 9">Converts the free carboxyl group of a malonyl-thioester to its methyl ester by transfer of a methyl group from S-adenosyl-L-methionine (SAM). It allows to synthesize pimeloyl-ACP via the fatty acid synthetic pathway.</text>
</comment>
<protein>
    <recommendedName>
        <fullName evidence="3 9">Malonyl-[acyl-carrier protein] O-methyltransferase</fullName>
        <shortName evidence="9">Malonyl-ACP O-methyltransferase</shortName>
        <ecNumber evidence="3 9">2.1.1.197</ecNumber>
    </recommendedName>
    <alternativeName>
        <fullName evidence="9">Biotin synthesis protein BioC</fullName>
    </alternativeName>
</protein>
<dbReference type="GO" id="GO:0032259">
    <property type="term" value="P:methylation"/>
    <property type="evidence" value="ECO:0007669"/>
    <property type="project" value="UniProtKB-KW"/>
</dbReference>
<comment type="pathway">
    <text evidence="2 9">Cofactor biosynthesis; biotin biosynthesis.</text>
</comment>
<evidence type="ECO:0000256" key="2">
    <source>
        <dbReference type="ARBA" id="ARBA00004746"/>
    </source>
</evidence>
<dbReference type="InterPro" id="IPR011814">
    <property type="entry name" value="BioC"/>
</dbReference>
<keyword evidence="4 9" id="KW-0489">Methyltransferase</keyword>
<feature type="domain" description="Methyltransferase type 11" evidence="11">
    <location>
        <begin position="327"/>
        <end position="421"/>
    </location>
</feature>
<accession>A0A939DH00</accession>
<dbReference type="AlphaFoldDB" id="A0A939DH00"/>
<evidence type="ECO:0000256" key="1">
    <source>
        <dbReference type="ARBA" id="ARBA00000852"/>
    </source>
</evidence>
<dbReference type="GO" id="GO:0008757">
    <property type="term" value="F:S-adenosylmethionine-dependent methyltransferase activity"/>
    <property type="evidence" value="ECO:0007669"/>
    <property type="project" value="InterPro"/>
</dbReference>
<dbReference type="InterPro" id="IPR000073">
    <property type="entry name" value="AB_hydrolase_1"/>
</dbReference>
<evidence type="ECO:0000259" key="10">
    <source>
        <dbReference type="Pfam" id="PF00561"/>
    </source>
</evidence>
<organism evidence="12 13">
    <name type="scientific">Parahaliea mediterranea</name>
    <dbReference type="NCBI Taxonomy" id="651086"/>
    <lineage>
        <taxon>Bacteria</taxon>
        <taxon>Pseudomonadati</taxon>
        <taxon>Pseudomonadota</taxon>
        <taxon>Gammaproteobacteria</taxon>
        <taxon>Cellvibrionales</taxon>
        <taxon>Halieaceae</taxon>
        <taxon>Parahaliea</taxon>
    </lineage>
</organism>
<evidence type="ECO:0000256" key="7">
    <source>
        <dbReference type="ARBA" id="ARBA00022756"/>
    </source>
</evidence>
<sequence>MPPEALASEPPATGRLPAERLLASGEARQELVLLHGWGSSRACWRALLPALRPWANVTLVDLPGLGGAGPPLALDELLAAIVARAPQEAVYVGWSLGGQLAALLAARYPQRVNGLVTLASNPHFAAADGWPGVVPRQLELVREGYIANPERALKRFEALQALQLDGAPAIRHALCACREAGAAGMVRGLNWLSQLDTRQVLAALPVPQLHLLGERDQLVPRGLVPALENLLRERAQAEVCLLPGAGHALPLQAPEAVAAALADFLERSGLRRPVAAAAPARLDKADIAGSFSRAAQTYDSVAKLQRDVGEGLLRRLGRVRGEVRTVLDLGCGTGYFQPALHERFPDARYIGLDLATGMLDYARRERGVEGCWVAGDAEQLPLATDSVDLVFSSLAIQWCQQPAALFAELARVLRPGGACVFSTLGPATLHQLRSAWAAVDAHPHVNEFLPASALERACAGTGSLALTLEREDFCLHYGHVRELFAELKTLGAHNMQRGRPAGLGGRKVLGGMMQAYEQFREAGRLPASYEVLYGHVVKDEQG</sequence>
<dbReference type="Pfam" id="PF00561">
    <property type="entry name" value="Abhydrolase_1"/>
    <property type="match status" value="1"/>
</dbReference>
<dbReference type="SUPFAM" id="SSF53474">
    <property type="entry name" value="alpha/beta-Hydrolases"/>
    <property type="match status" value="1"/>
</dbReference>
<reference evidence="12" key="1">
    <citation type="submission" date="2021-02" db="EMBL/GenBank/DDBJ databases">
        <title>PHA producing bacteria isolated from coastal sediment in Guangdong, Shenzhen.</title>
        <authorList>
            <person name="Zheng W."/>
            <person name="Yu S."/>
            <person name="Huang Y."/>
        </authorList>
    </citation>
    <scope>NUCLEOTIDE SEQUENCE</scope>
    <source>
        <strain evidence="12">TN14-10</strain>
    </source>
</reference>
<dbReference type="Proteomes" id="UP000664303">
    <property type="component" value="Unassembled WGS sequence"/>
</dbReference>
<evidence type="ECO:0000256" key="6">
    <source>
        <dbReference type="ARBA" id="ARBA00022691"/>
    </source>
</evidence>
<gene>
    <name evidence="9 12" type="primary">bioC</name>
    <name evidence="12" type="ORF">JYP50_14810</name>
</gene>
<evidence type="ECO:0000256" key="9">
    <source>
        <dbReference type="HAMAP-Rule" id="MF_00835"/>
    </source>
</evidence>
<comment type="catalytic activity">
    <reaction evidence="1 9">
        <text>malonyl-[ACP] + S-adenosyl-L-methionine = malonyl-[ACP] methyl ester + S-adenosyl-L-homocysteine</text>
        <dbReference type="Rhea" id="RHEA:17105"/>
        <dbReference type="Rhea" id="RHEA-COMP:9623"/>
        <dbReference type="Rhea" id="RHEA-COMP:9954"/>
        <dbReference type="ChEBI" id="CHEBI:57856"/>
        <dbReference type="ChEBI" id="CHEBI:59789"/>
        <dbReference type="ChEBI" id="CHEBI:78449"/>
        <dbReference type="ChEBI" id="CHEBI:78845"/>
        <dbReference type="EC" id="2.1.1.197"/>
    </reaction>
</comment>
<dbReference type="EC" id="2.1.1.197" evidence="3 9"/>
<keyword evidence="5 9" id="KW-0808">Transferase</keyword>
<evidence type="ECO:0000259" key="11">
    <source>
        <dbReference type="Pfam" id="PF08241"/>
    </source>
</evidence>
<evidence type="ECO:0000256" key="8">
    <source>
        <dbReference type="ARBA" id="ARBA00025006"/>
    </source>
</evidence>
<evidence type="ECO:0000313" key="12">
    <source>
        <dbReference type="EMBL" id="MBN7797878.1"/>
    </source>
</evidence>
<dbReference type="GO" id="GO:0009102">
    <property type="term" value="P:biotin biosynthetic process"/>
    <property type="evidence" value="ECO:0007669"/>
    <property type="project" value="UniProtKB-UniRule"/>
</dbReference>
<dbReference type="InterPro" id="IPR013216">
    <property type="entry name" value="Methyltransf_11"/>
</dbReference>
<proteinExistence type="inferred from homology"/>
<dbReference type="Gene3D" id="3.40.50.1820">
    <property type="entry name" value="alpha/beta hydrolase"/>
    <property type="match status" value="1"/>
</dbReference>
<evidence type="ECO:0000256" key="3">
    <source>
        <dbReference type="ARBA" id="ARBA00012327"/>
    </source>
</evidence>
<evidence type="ECO:0000313" key="13">
    <source>
        <dbReference type="Proteomes" id="UP000664303"/>
    </source>
</evidence>
<dbReference type="HAMAP" id="MF_00835">
    <property type="entry name" value="BioC"/>
    <property type="match status" value="1"/>
</dbReference>
<dbReference type="Pfam" id="PF08241">
    <property type="entry name" value="Methyltransf_11"/>
    <property type="match status" value="1"/>
</dbReference>
<dbReference type="InterPro" id="IPR050602">
    <property type="entry name" value="Malonyl-ACP_OMT"/>
</dbReference>
<dbReference type="Gene3D" id="3.40.50.150">
    <property type="entry name" value="Vaccinia Virus protein VP39"/>
    <property type="match status" value="1"/>
</dbReference>
<dbReference type="RefSeq" id="WP_206561322.1">
    <property type="nucleotide sequence ID" value="NZ_JAFKCZ010000010.1"/>
</dbReference>
<dbReference type="CDD" id="cd02440">
    <property type="entry name" value="AdoMet_MTases"/>
    <property type="match status" value="1"/>
</dbReference>
<dbReference type="SUPFAM" id="SSF53335">
    <property type="entry name" value="S-adenosyl-L-methionine-dependent methyltransferases"/>
    <property type="match status" value="1"/>
</dbReference>
<keyword evidence="13" id="KW-1185">Reference proteome</keyword>
<evidence type="ECO:0000256" key="5">
    <source>
        <dbReference type="ARBA" id="ARBA00022679"/>
    </source>
</evidence>
<dbReference type="EMBL" id="JAFKCZ010000010">
    <property type="protein sequence ID" value="MBN7797878.1"/>
    <property type="molecule type" value="Genomic_DNA"/>
</dbReference>
<dbReference type="InterPro" id="IPR029058">
    <property type="entry name" value="AB_hydrolase_fold"/>
</dbReference>
<dbReference type="PANTHER" id="PTHR13090:SF1">
    <property type="entry name" value="ARGININE-HYDROXYLASE NDUFAF5, MITOCHONDRIAL"/>
    <property type="match status" value="1"/>
</dbReference>